<dbReference type="CDD" id="cd03784">
    <property type="entry name" value="GT1_Gtf-like"/>
    <property type="match status" value="1"/>
</dbReference>
<keyword evidence="9" id="KW-0732">Signal</keyword>
<keyword evidence="11" id="KW-1185">Reference proteome</keyword>
<keyword evidence="4 8" id="KW-0328">Glycosyltransferase</keyword>
<dbReference type="Proteomes" id="UP001497644">
    <property type="component" value="Chromosome 10"/>
</dbReference>
<evidence type="ECO:0000313" key="11">
    <source>
        <dbReference type="Proteomes" id="UP001497644"/>
    </source>
</evidence>
<name>A0AAV2N720_9HYME</name>
<evidence type="ECO:0000256" key="8">
    <source>
        <dbReference type="RuleBase" id="RU003718"/>
    </source>
</evidence>
<sequence length="521" mass="59189">MRMLKVMFFLLFCLSVCHGYRLLGLFPFHGKSHFVMFEQLMKGLARKGHQVDVISTFPLKKPYPNYNDIVKLTPPLALVNNMSYEFMQLLLSTNPVYAVATLTGNNICLNLGNPAIQELARNPPRDPSYDAVFIEVFGAQCFGIYAHLWNVPLIGISTTSLYPWLSPLIAQPENLAFVPNSCLSFTGSMNFWQRLYNTMHTAYIKLYFNYLTRVQDEIIKKHFGSDMPGVRELESKVALILINSHMALNRIQPKTPAAIDVGGLHIQDEGLMLRPDVVKWIDDSKDGFVYFTFGSMVMIETFPRKFLNILYASLGKIAPVRVLMKIPSPEKLPPGLPENVYTSPWMAQIKILKHSKIRAFITHGGLMGTQEAIAYGVPMIGIPLFGDQFMNIDAYVARNIAVKLDLNKMTEKNMDAALNAVLWDPIYKESARNLSQKFLDRPMNALDTAIYWIEYVIKYGSDALRSPAMDLTWWQLSLVDVFAFLLLCITIIIIVVVFIVRFLLKMITGNDHSLLHSKKRN</sequence>
<dbReference type="PANTHER" id="PTHR48043">
    <property type="entry name" value="EG:EG0003.4 PROTEIN-RELATED"/>
    <property type="match status" value="1"/>
</dbReference>
<dbReference type="AlphaFoldDB" id="A0AAV2N720"/>
<dbReference type="PROSITE" id="PS00133">
    <property type="entry name" value="CARBOXYPEPT_ZN_2"/>
    <property type="match status" value="1"/>
</dbReference>
<dbReference type="GO" id="GO:0015020">
    <property type="term" value="F:glucuronosyltransferase activity"/>
    <property type="evidence" value="ECO:0007669"/>
    <property type="project" value="UniProtKB-EC"/>
</dbReference>
<organism evidence="10 11">
    <name type="scientific">Lasius platythorax</name>
    <dbReference type="NCBI Taxonomy" id="488582"/>
    <lineage>
        <taxon>Eukaryota</taxon>
        <taxon>Metazoa</taxon>
        <taxon>Ecdysozoa</taxon>
        <taxon>Arthropoda</taxon>
        <taxon>Hexapoda</taxon>
        <taxon>Insecta</taxon>
        <taxon>Pterygota</taxon>
        <taxon>Neoptera</taxon>
        <taxon>Endopterygota</taxon>
        <taxon>Hymenoptera</taxon>
        <taxon>Apocrita</taxon>
        <taxon>Aculeata</taxon>
        <taxon>Formicoidea</taxon>
        <taxon>Formicidae</taxon>
        <taxon>Formicinae</taxon>
        <taxon>Lasius</taxon>
        <taxon>Lasius</taxon>
    </lineage>
</organism>
<keyword evidence="7" id="KW-0862">Zinc</keyword>
<comment type="subcellular location">
    <subcellularLocation>
        <location evidence="9">Membrane</location>
        <topology evidence="9">Single-pass membrane protein</topology>
    </subcellularLocation>
</comment>
<evidence type="ECO:0000256" key="6">
    <source>
        <dbReference type="ARBA" id="ARBA00022723"/>
    </source>
</evidence>
<dbReference type="EMBL" id="OZ034833">
    <property type="protein sequence ID" value="CAL1675281.1"/>
    <property type="molecule type" value="Genomic_DNA"/>
</dbReference>
<dbReference type="FunFam" id="3.40.50.2000:FF:000050">
    <property type="entry name" value="UDP-glucuronosyltransferase"/>
    <property type="match status" value="1"/>
</dbReference>
<dbReference type="InterPro" id="IPR035595">
    <property type="entry name" value="UDP_glycos_trans_CS"/>
</dbReference>
<keyword evidence="5 8" id="KW-0808">Transferase</keyword>
<feature type="signal peptide" evidence="9">
    <location>
        <begin position="1"/>
        <end position="19"/>
    </location>
</feature>
<dbReference type="GO" id="GO:0046872">
    <property type="term" value="F:metal ion binding"/>
    <property type="evidence" value="ECO:0007669"/>
    <property type="project" value="UniProtKB-KW"/>
</dbReference>
<dbReference type="SUPFAM" id="SSF53756">
    <property type="entry name" value="UDP-Glycosyltransferase/glycogen phosphorylase"/>
    <property type="match status" value="1"/>
</dbReference>
<evidence type="ECO:0000256" key="5">
    <source>
        <dbReference type="ARBA" id="ARBA00022679"/>
    </source>
</evidence>
<evidence type="ECO:0000256" key="7">
    <source>
        <dbReference type="ARBA" id="ARBA00022833"/>
    </source>
</evidence>
<keyword evidence="9" id="KW-0472">Membrane</keyword>
<keyword evidence="9" id="KW-0812">Transmembrane</keyword>
<protein>
    <recommendedName>
        <fullName evidence="9">UDP-glucuronosyltransferase</fullName>
        <ecNumber evidence="9">2.4.1.17</ecNumber>
    </recommendedName>
</protein>
<dbReference type="GO" id="GO:0016020">
    <property type="term" value="C:membrane"/>
    <property type="evidence" value="ECO:0007669"/>
    <property type="project" value="UniProtKB-SubCell"/>
</dbReference>
<reference evidence="10" key="1">
    <citation type="submission" date="2024-04" db="EMBL/GenBank/DDBJ databases">
        <authorList>
            <consortium name="Molecular Ecology Group"/>
        </authorList>
    </citation>
    <scope>NUCLEOTIDE SEQUENCE</scope>
</reference>
<accession>A0AAV2N720</accession>
<keyword evidence="6" id="KW-0479">Metal-binding</keyword>
<comment type="similarity">
    <text evidence="2">Belongs to the peptidase M14 family.</text>
</comment>
<comment type="similarity">
    <text evidence="3 8">Belongs to the UDP-glycosyltransferase family.</text>
</comment>
<evidence type="ECO:0000256" key="3">
    <source>
        <dbReference type="ARBA" id="ARBA00009995"/>
    </source>
</evidence>
<dbReference type="EC" id="2.4.1.17" evidence="9"/>
<feature type="transmembrane region" description="Helical" evidence="9">
    <location>
        <begin position="481"/>
        <end position="504"/>
    </location>
</feature>
<evidence type="ECO:0000256" key="1">
    <source>
        <dbReference type="ARBA" id="ARBA00001947"/>
    </source>
</evidence>
<dbReference type="InterPro" id="IPR002213">
    <property type="entry name" value="UDP_glucos_trans"/>
</dbReference>
<evidence type="ECO:0000313" key="10">
    <source>
        <dbReference type="EMBL" id="CAL1675281.1"/>
    </source>
</evidence>
<proteinExistence type="inferred from homology"/>
<keyword evidence="9" id="KW-1133">Transmembrane helix</keyword>
<dbReference type="InterPro" id="IPR057247">
    <property type="entry name" value="CARBOXYPEPT_ZN_2"/>
</dbReference>
<dbReference type="Gene3D" id="3.40.50.2000">
    <property type="entry name" value="Glycogen Phosphorylase B"/>
    <property type="match status" value="1"/>
</dbReference>
<dbReference type="PANTHER" id="PTHR48043:SF145">
    <property type="entry name" value="FI06409P-RELATED"/>
    <property type="match status" value="1"/>
</dbReference>
<dbReference type="Pfam" id="PF00201">
    <property type="entry name" value="UDPGT"/>
    <property type="match status" value="1"/>
</dbReference>
<evidence type="ECO:0000256" key="4">
    <source>
        <dbReference type="ARBA" id="ARBA00022676"/>
    </source>
</evidence>
<evidence type="ECO:0000256" key="9">
    <source>
        <dbReference type="RuleBase" id="RU362059"/>
    </source>
</evidence>
<comment type="cofactor">
    <cofactor evidence="1">
        <name>Zn(2+)</name>
        <dbReference type="ChEBI" id="CHEBI:29105"/>
    </cofactor>
</comment>
<comment type="catalytic activity">
    <reaction evidence="9">
        <text>glucuronate acceptor + UDP-alpha-D-glucuronate = acceptor beta-D-glucuronoside + UDP + H(+)</text>
        <dbReference type="Rhea" id="RHEA:21032"/>
        <dbReference type="ChEBI" id="CHEBI:15378"/>
        <dbReference type="ChEBI" id="CHEBI:58052"/>
        <dbReference type="ChEBI" id="CHEBI:58223"/>
        <dbReference type="ChEBI" id="CHEBI:132367"/>
        <dbReference type="ChEBI" id="CHEBI:132368"/>
        <dbReference type="EC" id="2.4.1.17"/>
    </reaction>
</comment>
<evidence type="ECO:0000256" key="2">
    <source>
        <dbReference type="ARBA" id="ARBA00005988"/>
    </source>
</evidence>
<gene>
    <name evidence="10" type="ORF">LPLAT_LOCUS1732</name>
</gene>
<dbReference type="InterPro" id="IPR050271">
    <property type="entry name" value="UDP-glycosyltransferase"/>
</dbReference>
<feature type="chain" id="PRO_5043089949" description="UDP-glucuronosyltransferase" evidence="9">
    <location>
        <begin position="20"/>
        <end position="521"/>
    </location>
</feature>
<dbReference type="PROSITE" id="PS00375">
    <property type="entry name" value="UDPGT"/>
    <property type="match status" value="1"/>
</dbReference>